<dbReference type="PANTHER" id="PTHR33119:SF1">
    <property type="entry name" value="FE2OG DIOXYGENASE DOMAIN-CONTAINING PROTEIN"/>
    <property type="match status" value="1"/>
</dbReference>
<reference evidence="3 4" key="1">
    <citation type="journal article" date="2017" name="Mol. Ecol.">
        <title>Comparative and population genomic landscape of Phellinus noxius: A hypervariable fungus causing root rot in trees.</title>
        <authorList>
            <person name="Chung C.L."/>
            <person name="Lee T.J."/>
            <person name="Akiba M."/>
            <person name="Lee H.H."/>
            <person name="Kuo T.H."/>
            <person name="Liu D."/>
            <person name="Ke H.M."/>
            <person name="Yokoi T."/>
            <person name="Roa M.B."/>
            <person name="Lu M.J."/>
            <person name="Chang Y.Y."/>
            <person name="Ann P.J."/>
            <person name="Tsai J.N."/>
            <person name="Chen C.Y."/>
            <person name="Tzean S.S."/>
            <person name="Ota Y."/>
            <person name="Hattori T."/>
            <person name="Sahashi N."/>
            <person name="Liou R.F."/>
            <person name="Kikuchi T."/>
            <person name="Tsai I.J."/>
        </authorList>
    </citation>
    <scope>NUCLEOTIDE SEQUENCE [LARGE SCALE GENOMIC DNA]</scope>
    <source>
        <strain evidence="3 4">FFPRI411160</strain>
    </source>
</reference>
<evidence type="ECO:0000259" key="1">
    <source>
        <dbReference type="Pfam" id="PF14033"/>
    </source>
</evidence>
<dbReference type="InterPro" id="IPR049207">
    <property type="entry name" value="DUF4246_N"/>
</dbReference>
<comment type="caution">
    <text evidence="3">The sequence shown here is derived from an EMBL/GenBank/DDBJ whole genome shotgun (WGS) entry which is preliminary data.</text>
</comment>
<dbReference type="InParanoid" id="A0A286UVE0"/>
<feature type="domain" description="DUF4246" evidence="2">
    <location>
        <begin position="5"/>
        <end position="64"/>
    </location>
</feature>
<evidence type="ECO:0000313" key="3">
    <source>
        <dbReference type="EMBL" id="PAV23524.1"/>
    </source>
</evidence>
<evidence type="ECO:0000259" key="2">
    <source>
        <dbReference type="Pfam" id="PF21666"/>
    </source>
</evidence>
<dbReference type="AlphaFoldDB" id="A0A286UVE0"/>
<protein>
    <submittedName>
        <fullName evidence="3">Uncharacterized protein</fullName>
    </submittedName>
</protein>
<dbReference type="Pfam" id="PF14033">
    <property type="entry name" value="DUF4246"/>
    <property type="match status" value="1"/>
</dbReference>
<sequence length="502" mass="58391">MSTSRNSGYQHPFINARIYHNGAGEHPRSVSELGMVRLSAELRSRHGWWKKYKDPEVRKQWTKEASNKQIRAGKHALLTLEEHQINYVLDELSGYADLRDDETGIQVSCFDRIWECDIFPDDSNNLLSLKHIDFLRSKTITGTNSDIIVNPFRHCYIQGRTHVRSDSAISEELKQESLIASTRDSIASAYSPKFASLPAMVSVYPTESRVQYETYINGLDPQLSDTYTALQNLLGKCIKLFENVLTSLHRSNPLPHRIPHKYGRIIWPGPETPSESDDEDVWEEYRHDFEMCREIILPDIPDTGYKQDNLKFNHRVHFNDGQKIQVIHRIVDIHLDKERNHIYDSYWHVTGTKNERVVACALHFVSVENIDDASIEFRMAVEFPPIDFLGDEEGMFRTYGLSETGHCNQSIGKVTLRTGLTIAFPNVYQQHVAPQQSSWIYRALETSIDRRLPHELLERIINMTESVLTEEEADEYHQKMLKEMEKFTRYNNYCFFELDFIL</sequence>
<proteinExistence type="predicted"/>
<organism evidence="3 4">
    <name type="scientific">Pyrrhoderma noxium</name>
    <dbReference type="NCBI Taxonomy" id="2282107"/>
    <lineage>
        <taxon>Eukaryota</taxon>
        <taxon>Fungi</taxon>
        <taxon>Dikarya</taxon>
        <taxon>Basidiomycota</taxon>
        <taxon>Agaricomycotina</taxon>
        <taxon>Agaricomycetes</taxon>
        <taxon>Hymenochaetales</taxon>
        <taxon>Hymenochaetaceae</taxon>
        <taxon>Pyrrhoderma</taxon>
    </lineage>
</organism>
<dbReference type="EMBL" id="NBII01000001">
    <property type="protein sequence ID" value="PAV23524.1"/>
    <property type="molecule type" value="Genomic_DNA"/>
</dbReference>
<gene>
    <name evidence="3" type="ORF">PNOK_0059200</name>
</gene>
<dbReference type="Pfam" id="PF21666">
    <property type="entry name" value="DUF4246_N"/>
    <property type="match status" value="1"/>
</dbReference>
<evidence type="ECO:0000313" key="4">
    <source>
        <dbReference type="Proteomes" id="UP000217199"/>
    </source>
</evidence>
<accession>A0A286UVE0</accession>
<dbReference type="InterPro" id="IPR025340">
    <property type="entry name" value="DUF4246"/>
</dbReference>
<feature type="domain" description="DUF4246" evidence="1">
    <location>
        <begin position="83"/>
        <end position="434"/>
    </location>
</feature>
<dbReference type="STRING" id="2282107.A0A286UVE0"/>
<dbReference type="PANTHER" id="PTHR33119">
    <property type="entry name" value="IFI3P"/>
    <property type="match status" value="1"/>
</dbReference>
<keyword evidence="4" id="KW-1185">Reference proteome</keyword>
<dbReference type="Proteomes" id="UP000217199">
    <property type="component" value="Unassembled WGS sequence"/>
</dbReference>
<dbReference type="InterPro" id="IPR049192">
    <property type="entry name" value="DUF4246_C"/>
</dbReference>
<name>A0A286UVE0_9AGAM</name>
<dbReference type="OrthoDB" id="415532at2759"/>